<dbReference type="PROSITE" id="PS51105">
    <property type="entry name" value="PTS_EIIC_TYPE_3"/>
    <property type="match status" value="1"/>
</dbReference>
<evidence type="ECO:0000256" key="8">
    <source>
        <dbReference type="ARBA" id="ARBA00023015"/>
    </source>
</evidence>
<evidence type="ECO:0000259" key="13">
    <source>
        <dbReference type="PROSITE" id="PS51105"/>
    </source>
</evidence>
<proteinExistence type="predicted"/>
<comment type="subcellular location">
    <subcellularLocation>
        <location evidence="1">Cell membrane</location>
        <topology evidence="1">Multi-pass membrane protein</topology>
    </subcellularLocation>
</comment>
<keyword evidence="9 11" id="KW-0472">Membrane</keyword>
<evidence type="ECO:0000313" key="14">
    <source>
        <dbReference type="EMBL" id="ARE28158.1"/>
    </source>
</evidence>
<keyword evidence="2" id="KW-0813">Transport</keyword>
<feature type="transmembrane region" description="Helical" evidence="11">
    <location>
        <begin position="342"/>
        <end position="364"/>
    </location>
</feature>
<dbReference type="GO" id="GO:0008982">
    <property type="term" value="F:protein-N(PI)-phosphohistidine-sugar phosphotransferase activity"/>
    <property type="evidence" value="ECO:0007669"/>
    <property type="project" value="InterPro"/>
</dbReference>
<feature type="transmembrane region" description="Helical" evidence="11">
    <location>
        <begin position="302"/>
        <end position="322"/>
    </location>
</feature>
<dbReference type="PROSITE" id="PS01124">
    <property type="entry name" value="HTH_ARAC_FAMILY_2"/>
    <property type="match status" value="1"/>
</dbReference>
<feature type="transmembrane region" description="Helical" evidence="11">
    <location>
        <begin position="464"/>
        <end position="488"/>
    </location>
</feature>
<organism evidence="14 15">
    <name type="scientific">Lactococcus lactis subsp. cremoris</name>
    <name type="common">Streptococcus cremoris</name>
    <dbReference type="NCBI Taxonomy" id="1359"/>
    <lineage>
        <taxon>Bacteria</taxon>
        <taxon>Bacillati</taxon>
        <taxon>Bacillota</taxon>
        <taxon>Bacilli</taxon>
        <taxon>Lactobacillales</taxon>
        <taxon>Streptococcaceae</taxon>
        <taxon>Lactococcus</taxon>
    </lineage>
</organism>
<name>A0A1V0PGI2_LACLC</name>
<dbReference type="GO" id="GO:1901264">
    <property type="term" value="P:carbohydrate derivative transport"/>
    <property type="evidence" value="ECO:0007669"/>
    <property type="project" value="TreeGrafter"/>
</dbReference>
<protein>
    <submittedName>
        <fullName evidence="14">PTS transporter subunit EIIC</fullName>
    </submittedName>
</protein>
<keyword evidence="4" id="KW-0762">Sugar transport</keyword>
<dbReference type="GO" id="GO:0009401">
    <property type="term" value="P:phosphoenolpyruvate-dependent sugar phosphotransferase system"/>
    <property type="evidence" value="ECO:0007669"/>
    <property type="project" value="UniProtKB-KW"/>
</dbReference>
<sequence length="559" mass="62216">MIFQEKLDYEELFEKNQHIISPLLAAKPIEMEMIPIREESKFHKTYLSEKYLGECVIRGDVAELKKAFSNYMNKGTAGKLSNNSMRHKKNILISVITMTTRSAIQGGLPEEEAFLMSDLYIQELEELTELEEIRTLAYNVMIDFADKVKQHRYCQVSYKILSCQKYIVNHLYEKLSVSEIAEELHMNISYLSSQFKKETGVNRHEYNGHTAGLLSIASLLMLMPQIISVPVVKNIPTEFPKSAVVDSVSNVEAFQTVYTGSTGLIVAIIIGFIVSLVYIQLSKRILVIKLPAGVPPMVVDSLSPAIISMVIFCLMFGIRVGFSYTPFHDIFNLSTQLIQAPLTGAVANPWVLMGIFTFGNFLWFFGIHPNLIGGILDPLLLTMSYANIDAYAAGKPVPYLQMMIVFAVGANAWGGSGNTYRLVISMFTAKSERYKQLLKLGAIASIFNISEPLLFGLPMMLNPIFFIPLVFQPAILGTVALGLAKILNITNLNPMTALLPWTTPAPVRMAISGGLPFLIIFAICLVLNVLIYYPFFKVADNKALEEEKAAVELEGSETA</sequence>
<dbReference type="InterPro" id="IPR018060">
    <property type="entry name" value="HTH_AraC"/>
</dbReference>
<evidence type="ECO:0000256" key="11">
    <source>
        <dbReference type="SAM" id="Phobius"/>
    </source>
</evidence>
<dbReference type="PANTHER" id="PTHR33989">
    <property type="match status" value="1"/>
</dbReference>
<feature type="transmembrane region" description="Helical" evidence="11">
    <location>
        <begin position="371"/>
        <end position="393"/>
    </location>
</feature>
<feature type="domain" description="HTH araC/xylS-type" evidence="12">
    <location>
        <begin position="161"/>
        <end position="206"/>
    </location>
</feature>
<dbReference type="Pfam" id="PF00165">
    <property type="entry name" value="HTH_AraC"/>
    <property type="match status" value="1"/>
</dbReference>
<feature type="transmembrane region" description="Helical" evidence="11">
    <location>
        <begin position="399"/>
        <end position="416"/>
    </location>
</feature>
<dbReference type="InterPro" id="IPR051088">
    <property type="entry name" value="PTS_Sugar-EIIC/EIIB"/>
</dbReference>
<evidence type="ECO:0000256" key="3">
    <source>
        <dbReference type="ARBA" id="ARBA00022475"/>
    </source>
</evidence>
<keyword evidence="6 11" id="KW-0812">Transmembrane</keyword>
<keyword evidence="8" id="KW-0805">Transcription regulation</keyword>
<evidence type="ECO:0000256" key="7">
    <source>
        <dbReference type="ARBA" id="ARBA00022989"/>
    </source>
</evidence>
<keyword evidence="7 11" id="KW-1133">Transmembrane helix</keyword>
<dbReference type="PANTHER" id="PTHR33989:SF8">
    <property type="entry name" value="PERMEASE IIC COMPONENT"/>
    <property type="match status" value="1"/>
</dbReference>
<dbReference type="Gene3D" id="1.10.10.60">
    <property type="entry name" value="Homeodomain-like"/>
    <property type="match status" value="1"/>
</dbReference>
<feature type="transmembrane region" description="Helical" evidence="11">
    <location>
        <begin position="437"/>
        <end position="458"/>
    </location>
</feature>
<feature type="domain" description="PTS EIIC type-3" evidence="13">
    <location>
        <begin position="116"/>
        <end position="535"/>
    </location>
</feature>
<evidence type="ECO:0000313" key="15">
    <source>
        <dbReference type="Proteomes" id="UP000191806"/>
    </source>
</evidence>
<evidence type="ECO:0000256" key="6">
    <source>
        <dbReference type="ARBA" id="ARBA00022692"/>
    </source>
</evidence>
<dbReference type="GO" id="GO:0003700">
    <property type="term" value="F:DNA-binding transcription factor activity"/>
    <property type="evidence" value="ECO:0007669"/>
    <property type="project" value="InterPro"/>
</dbReference>
<dbReference type="Proteomes" id="UP000191806">
    <property type="component" value="Chromosome"/>
</dbReference>
<keyword evidence="3" id="KW-1003">Cell membrane</keyword>
<evidence type="ECO:0000256" key="10">
    <source>
        <dbReference type="ARBA" id="ARBA00023163"/>
    </source>
</evidence>
<dbReference type="RefSeq" id="WP_237024145.1">
    <property type="nucleotide sequence ID" value="NZ_CP015899.2"/>
</dbReference>
<reference evidence="14 15" key="1">
    <citation type="journal article" date="2017" name="BMC Genomics">
        <title>Comparative and functional genomics of the Lactococcus lactis taxon; insights into evolution and niche adaptation.</title>
        <authorList>
            <person name="Kelleher P."/>
            <person name="Bottacini F."/>
            <person name="Mahony J."/>
            <person name="Kilcawley K.N."/>
            <person name="van Sinderen D."/>
        </authorList>
    </citation>
    <scope>NUCLEOTIDE SEQUENCE [LARGE SCALE GENOMIC DNA]</scope>
    <source>
        <strain evidence="14 15">JM1</strain>
    </source>
</reference>
<dbReference type="InterPro" id="IPR003352">
    <property type="entry name" value="PTS_EIIC"/>
</dbReference>
<feature type="transmembrane region" description="Helical" evidence="11">
    <location>
        <begin position="257"/>
        <end position="281"/>
    </location>
</feature>
<feature type="transmembrane region" description="Helical" evidence="11">
    <location>
        <begin position="211"/>
        <end position="232"/>
    </location>
</feature>
<evidence type="ECO:0000256" key="4">
    <source>
        <dbReference type="ARBA" id="ARBA00022597"/>
    </source>
</evidence>
<evidence type="ECO:0000256" key="9">
    <source>
        <dbReference type="ARBA" id="ARBA00023136"/>
    </source>
</evidence>
<feature type="transmembrane region" description="Helical" evidence="11">
    <location>
        <begin position="509"/>
        <end position="535"/>
    </location>
</feature>
<dbReference type="SUPFAM" id="SSF46689">
    <property type="entry name" value="Homeodomain-like"/>
    <property type="match status" value="1"/>
</dbReference>
<accession>A0A1V0PGI2</accession>
<evidence type="ECO:0000256" key="5">
    <source>
        <dbReference type="ARBA" id="ARBA00022683"/>
    </source>
</evidence>
<dbReference type="AlphaFoldDB" id="A0A1V0PGI2"/>
<evidence type="ECO:0000256" key="1">
    <source>
        <dbReference type="ARBA" id="ARBA00004651"/>
    </source>
</evidence>
<dbReference type="InterPro" id="IPR009057">
    <property type="entry name" value="Homeodomain-like_sf"/>
</dbReference>
<keyword evidence="10" id="KW-0804">Transcription</keyword>
<evidence type="ECO:0000256" key="2">
    <source>
        <dbReference type="ARBA" id="ARBA00022448"/>
    </source>
</evidence>
<evidence type="ECO:0000259" key="12">
    <source>
        <dbReference type="PROSITE" id="PS01124"/>
    </source>
</evidence>
<dbReference type="Pfam" id="PF02378">
    <property type="entry name" value="PTS_EIIC"/>
    <property type="match status" value="1"/>
</dbReference>
<keyword evidence="5" id="KW-0598">Phosphotransferase system</keyword>
<dbReference type="EMBL" id="CP015899">
    <property type="protein sequence ID" value="ARE28158.1"/>
    <property type="molecule type" value="Genomic_DNA"/>
</dbReference>
<gene>
    <name evidence="14" type="ORF">LLJM1_0774</name>
</gene>
<dbReference type="InterPro" id="IPR004501">
    <property type="entry name" value="PTS_EIIC_3"/>
</dbReference>
<dbReference type="GO" id="GO:0043565">
    <property type="term" value="F:sequence-specific DNA binding"/>
    <property type="evidence" value="ECO:0007669"/>
    <property type="project" value="InterPro"/>
</dbReference>
<dbReference type="GO" id="GO:0005886">
    <property type="term" value="C:plasma membrane"/>
    <property type="evidence" value="ECO:0007669"/>
    <property type="project" value="UniProtKB-SubCell"/>
</dbReference>